<sequence length="156" mass="18591">MMISEWNIQYSNSSIWKKKARGAFFNWLAQVIVLFFILFRNGRVVDFLVYVVGVMTVISVLQMIHYLKMPERDYIRFEEQVIDIRRGITGPRWRAADEEVKRVQQVGDVLTIRKESGDDKEIYLENVSETDADKIIQEFRKRYGERMHTKAEEESY</sequence>
<organism evidence="2 3">
    <name type="scientific">Halobacillus alkaliphilus</name>
    <dbReference type="NCBI Taxonomy" id="396056"/>
    <lineage>
        <taxon>Bacteria</taxon>
        <taxon>Bacillati</taxon>
        <taxon>Bacillota</taxon>
        <taxon>Bacilli</taxon>
        <taxon>Bacillales</taxon>
        <taxon>Bacillaceae</taxon>
        <taxon>Halobacillus</taxon>
    </lineage>
</organism>
<feature type="transmembrane region" description="Helical" evidence="1">
    <location>
        <begin position="21"/>
        <end position="41"/>
    </location>
</feature>
<evidence type="ECO:0000313" key="2">
    <source>
        <dbReference type="EMBL" id="SFF56944.1"/>
    </source>
</evidence>
<keyword evidence="1" id="KW-0812">Transmembrane</keyword>
<keyword evidence="1" id="KW-0472">Membrane</keyword>
<protein>
    <submittedName>
        <fullName evidence="2">Uncharacterized protein</fullName>
    </submittedName>
</protein>
<name>A0A1I2JQT4_9BACI</name>
<feature type="transmembrane region" description="Helical" evidence="1">
    <location>
        <begin position="47"/>
        <end position="67"/>
    </location>
</feature>
<keyword evidence="3" id="KW-1185">Reference proteome</keyword>
<dbReference type="EMBL" id="FOOG01000002">
    <property type="protein sequence ID" value="SFF56944.1"/>
    <property type="molecule type" value="Genomic_DNA"/>
</dbReference>
<dbReference type="Proteomes" id="UP000198897">
    <property type="component" value="Unassembled WGS sequence"/>
</dbReference>
<reference evidence="3" key="1">
    <citation type="submission" date="2016-10" db="EMBL/GenBank/DDBJ databases">
        <authorList>
            <person name="Varghese N."/>
            <person name="Submissions S."/>
        </authorList>
    </citation>
    <scope>NUCLEOTIDE SEQUENCE [LARGE SCALE GENOMIC DNA]</scope>
    <source>
        <strain evidence="3">FP5</strain>
    </source>
</reference>
<evidence type="ECO:0000313" key="3">
    <source>
        <dbReference type="Proteomes" id="UP000198897"/>
    </source>
</evidence>
<keyword evidence="1" id="KW-1133">Transmembrane helix</keyword>
<proteinExistence type="predicted"/>
<evidence type="ECO:0000256" key="1">
    <source>
        <dbReference type="SAM" id="Phobius"/>
    </source>
</evidence>
<accession>A0A1I2JQT4</accession>
<dbReference type="AlphaFoldDB" id="A0A1I2JQT4"/>
<gene>
    <name evidence="2" type="ORF">SAMN05216353_10216</name>
</gene>